<evidence type="ECO:0000313" key="2">
    <source>
        <dbReference type="EMBL" id="SHF23696.1"/>
    </source>
</evidence>
<evidence type="ECO:0000313" key="3">
    <source>
        <dbReference type="Proteomes" id="UP000184029"/>
    </source>
</evidence>
<reference evidence="2 3" key="1">
    <citation type="submission" date="2016-11" db="EMBL/GenBank/DDBJ databases">
        <authorList>
            <person name="Varghese N."/>
            <person name="Submissions S."/>
        </authorList>
    </citation>
    <scope>NUCLEOTIDE SEQUENCE [LARGE SCALE GENOMIC DNA]</scope>
    <source>
        <strain evidence="2 3">DSM 1</strain>
    </source>
</reference>
<feature type="transmembrane region" description="Helical" evidence="1">
    <location>
        <begin position="31"/>
        <end position="50"/>
    </location>
</feature>
<dbReference type="SUPFAM" id="SSF53639">
    <property type="entry name" value="AraD/HMP-PK domain-like"/>
    <property type="match status" value="1"/>
</dbReference>
<keyword evidence="1" id="KW-1133">Transmembrane helix</keyword>
<dbReference type="AlphaFoldDB" id="A0A8B4BVG8"/>
<dbReference type="KEGG" id="bcoa:BF29_94"/>
<accession>A0A8B4BVG8</accession>
<organism evidence="2 3">
    <name type="scientific">Heyndrickxia coagulans DSM 1 = ATCC 7050</name>
    <dbReference type="NCBI Taxonomy" id="1121088"/>
    <lineage>
        <taxon>Bacteria</taxon>
        <taxon>Bacillati</taxon>
        <taxon>Bacillota</taxon>
        <taxon>Bacilli</taxon>
        <taxon>Bacillales</taxon>
        <taxon>Bacillaceae</taxon>
        <taxon>Heyndrickxia</taxon>
    </lineage>
</organism>
<sequence length="63" mass="7458">MPTSELPSHFMSHIARLEVDPENRIVMHNHATHLLAMTFTHPLFIILSYYSSNVIFWRREFSS</sequence>
<dbReference type="InterPro" id="IPR036409">
    <property type="entry name" value="Aldolase_II/adducin_N_sf"/>
</dbReference>
<dbReference type="Proteomes" id="UP000184029">
    <property type="component" value="Unassembled WGS sequence"/>
</dbReference>
<gene>
    <name evidence="2" type="ORF">SAMN02745208_01628</name>
</gene>
<name>A0A8B4BVG8_HEYCO</name>
<comment type="caution">
    <text evidence="2">The sequence shown here is derived from an EMBL/GenBank/DDBJ whole genome shotgun (WGS) entry which is preliminary data.</text>
</comment>
<dbReference type="EMBL" id="FQUB01000028">
    <property type="protein sequence ID" value="SHF23696.1"/>
    <property type="molecule type" value="Genomic_DNA"/>
</dbReference>
<dbReference type="Gene3D" id="3.40.225.10">
    <property type="entry name" value="Class II aldolase/adducin N-terminal domain"/>
    <property type="match status" value="1"/>
</dbReference>
<keyword evidence="1" id="KW-0812">Transmembrane</keyword>
<proteinExistence type="predicted"/>
<evidence type="ECO:0000256" key="1">
    <source>
        <dbReference type="SAM" id="Phobius"/>
    </source>
</evidence>
<keyword evidence="1" id="KW-0472">Membrane</keyword>
<protein>
    <submittedName>
        <fullName evidence="2">Rhamnulose-1-phosphate aldolase</fullName>
    </submittedName>
</protein>